<dbReference type="Gene3D" id="3.90.1640.30">
    <property type="match status" value="1"/>
</dbReference>
<organism evidence="9 10">
    <name type="scientific">Saccharicrinis carchari</name>
    <dbReference type="NCBI Taxonomy" id="1168039"/>
    <lineage>
        <taxon>Bacteria</taxon>
        <taxon>Pseudomonadati</taxon>
        <taxon>Bacteroidota</taxon>
        <taxon>Bacteroidia</taxon>
        <taxon>Marinilabiliales</taxon>
        <taxon>Marinilabiliaceae</taxon>
        <taxon>Saccharicrinis</taxon>
    </lineage>
</organism>
<dbReference type="GO" id="GO:0008409">
    <property type="term" value="F:5'-3' exonuclease activity"/>
    <property type="evidence" value="ECO:0007669"/>
    <property type="project" value="InterPro"/>
</dbReference>
<keyword evidence="10" id="KW-1185">Reference proteome</keyword>
<evidence type="ECO:0000256" key="2">
    <source>
        <dbReference type="ARBA" id="ARBA00019841"/>
    </source>
</evidence>
<dbReference type="NCBIfam" id="TIGR00644">
    <property type="entry name" value="recJ"/>
    <property type="match status" value="1"/>
</dbReference>
<reference evidence="9 10" key="1">
    <citation type="submission" date="2017-05" db="EMBL/GenBank/DDBJ databases">
        <authorList>
            <person name="Varghese N."/>
            <person name="Submissions S."/>
        </authorList>
    </citation>
    <scope>NUCLEOTIDE SEQUENCE [LARGE SCALE GENOMIC DNA]</scope>
    <source>
        <strain evidence="9 10">DSM 27040</strain>
    </source>
</reference>
<evidence type="ECO:0000259" key="7">
    <source>
        <dbReference type="Pfam" id="PF02272"/>
    </source>
</evidence>
<dbReference type="AlphaFoldDB" id="A0A521DII2"/>
<evidence type="ECO:0000256" key="5">
    <source>
        <dbReference type="ARBA" id="ARBA00022839"/>
    </source>
</evidence>
<dbReference type="PANTHER" id="PTHR30255">
    <property type="entry name" value="SINGLE-STRANDED-DNA-SPECIFIC EXONUCLEASE RECJ"/>
    <property type="match status" value="1"/>
</dbReference>
<evidence type="ECO:0000313" key="10">
    <source>
        <dbReference type="Proteomes" id="UP000319040"/>
    </source>
</evidence>
<dbReference type="Pfam" id="PF17768">
    <property type="entry name" value="RecJ_OB"/>
    <property type="match status" value="1"/>
</dbReference>
<evidence type="ECO:0000313" key="9">
    <source>
        <dbReference type="EMBL" id="SMO71428.1"/>
    </source>
</evidence>
<comment type="similarity">
    <text evidence="1">Belongs to the RecJ family.</text>
</comment>
<dbReference type="Proteomes" id="UP000319040">
    <property type="component" value="Unassembled WGS sequence"/>
</dbReference>
<evidence type="ECO:0000256" key="3">
    <source>
        <dbReference type="ARBA" id="ARBA00022722"/>
    </source>
</evidence>
<dbReference type="Gene3D" id="3.10.310.30">
    <property type="match status" value="1"/>
</dbReference>
<evidence type="ECO:0000259" key="8">
    <source>
        <dbReference type="Pfam" id="PF17768"/>
    </source>
</evidence>
<feature type="domain" description="RecJ OB" evidence="8">
    <location>
        <begin position="512"/>
        <end position="621"/>
    </location>
</feature>
<keyword evidence="5 9" id="KW-0269">Exonuclease</keyword>
<dbReference type="SUPFAM" id="SSF64182">
    <property type="entry name" value="DHH phosphoesterases"/>
    <property type="match status" value="1"/>
</dbReference>
<dbReference type="InterPro" id="IPR003156">
    <property type="entry name" value="DHHA1_dom"/>
</dbReference>
<sequence>MVVKKDGISLANCIDYKCIILCLQRVFKNIWYRLSFLTIHFLEVLNPQSKTTEQRMEKRWNIKDPGIGEKVEHLSKVLNIDRYLSGLLVQRGIETFEEAKAFFRPSFDHLHNPFLMKDMDKAVDRLDKAIRGQEKVVIYGDYDVDGTTSVALVYSFLKPFFKNISFYIPNRYEEGYGISIKGIDFFAEEECTLVIALDCGIKAVEKLKYATQKGIDFIICDHHTPGEVLPEAAACLDPKRADCNYPDKNLSGCGVGFKFLQGFCQHRKLDHTTLYNYLDLVAVSIASDIVPITGENRVMAYFGLEKLNTNPGMGLKHIIKVAGMQGRQMTISDIVFKLGPRINAAGRIESGNDAVKLLISDNEENAGIMSLDIDKCNDTRKGFDRDITQQALDKIANSEDHKNRKATVLFEPEWHKGVIGIVASRLTETYYRPTVILTESKGLATGSARSVDGFDLYKAIDSCSDLLENFGGHMYAAGLTLKIENIPEFKTRFEQYVEQNITPEQQVPQIEVDQEISLKKINAKFFRILKQFRPFGPGNLTPVFVTRRVFDYGTSKKVGKDQSHLKVELIEEESGAIKQGIGFSMGEYLDQLQTGHPFDICYTIEENQYNGRSTLQMMIKDMKFPYSGEYS</sequence>
<accession>A0A521DII2</accession>
<dbReference type="PANTHER" id="PTHR30255:SF2">
    <property type="entry name" value="SINGLE-STRANDED-DNA-SPECIFIC EXONUCLEASE RECJ"/>
    <property type="match status" value="1"/>
</dbReference>
<evidence type="ECO:0000256" key="4">
    <source>
        <dbReference type="ARBA" id="ARBA00022801"/>
    </source>
</evidence>
<feature type="domain" description="DHHA1" evidence="7">
    <location>
        <begin position="405"/>
        <end position="498"/>
    </location>
</feature>
<keyword evidence="3" id="KW-0540">Nuclease</keyword>
<dbReference type="EMBL" id="FXTB01000005">
    <property type="protein sequence ID" value="SMO71428.1"/>
    <property type="molecule type" value="Genomic_DNA"/>
</dbReference>
<dbReference type="InterPro" id="IPR004610">
    <property type="entry name" value="RecJ"/>
</dbReference>
<dbReference type="Pfam" id="PF02272">
    <property type="entry name" value="DHHA1"/>
    <property type="match status" value="1"/>
</dbReference>
<dbReference type="InterPro" id="IPR038763">
    <property type="entry name" value="DHH_sf"/>
</dbReference>
<gene>
    <name evidence="9" type="ORF">SAMN06265379_105223</name>
</gene>
<dbReference type="InterPro" id="IPR001667">
    <property type="entry name" value="DDH_dom"/>
</dbReference>
<dbReference type="Pfam" id="PF01368">
    <property type="entry name" value="DHH"/>
    <property type="match status" value="1"/>
</dbReference>
<evidence type="ECO:0000259" key="6">
    <source>
        <dbReference type="Pfam" id="PF01368"/>
    </source>
</evidence>
<feature type="domain" description="DDH" evidence="6">
    <location>
        <begin position="135"/>
        <end position="285"/>
    </location>
</feature>
<name>A0A521DII2_SACCC</name>
<dbReference type="InterPro" id="IPR051673">
    <property type="entry name" value="SSDNA_exonuclease_RecJ"/>
</dbReference>
<keyword evidence="4" id="KW-0378">Hydrolase</keyword>
<protein>
    <recommendedName>
        <fullName evidence="2">Single-stranded-DNA-specific exonuclease RecJ</fullName>
    </recommendedName>
</protein>
<evidence type="ECO:0000256" key="1">
    <source>
        <dbReference type="ARBA" id="ARBA00005915"/>
    </source>
</evidence>
<dbReference type="GO" id="GO:0003676">
    <property type="term" value="F:nucleic acid binding"/>
    <property type="evidence" value="ECO:0007669"/>
    <property type="project" value="InterPro"/>
</dbReference>
<proteinExistence type="inferred from homology"/>
<dbReference type="GO" id="GO:0006310">
    <property type="term" value="P:DNA recombination"/>
    <property type="evidence" value="ECO:0007669"/>
    <property type="project" value="InterPro"/>
</dbReference>
<dbReference type="GO" id="GO:0006281">
    <property type="term" value="P:DNA repair"/>
    <property type="evidence" value="ECO:0007669"/>
    <property type="project" value="InterPro"/>
</dbReference>
<dbReference type="InterPro" id="IPR041122">
    <property type="entry name" value="RecJ_OB"/>
</dbReference>